<name>A0AAV1QMP5_SCOSC</name>
<dbReference type="AlphaFoldDB" id="A0AAV1QMP5"/>
<reference evidence="2 3" key="1">
    <citation type="submission" date="2024-01" db="EMBL/GenBank/DDBJ databases">
        <authorList>
            <person name="Alioto T."/>
            <person name="Alioto T."/>
            <person name="Gomez Garrido J."/>
        </authorList>
    </citation>
    <scope>NUCLEOTIDE SEQUENCE [LARGE SCALE GENOMIC DNA]</scope>
</reference>
<feature type="region of interest" description="Disordered" evidence="1">
    <location>
        <begin position="28"/>
        <end position="61"/>
    </location>
</feature>
<evidence type="ECO:0000313" key="3">
    <source>
        <dbReference type="Proteomes" id="UP001314229"/>
    </source>
</evidence>
<comment type="caution">
    <text evidence="2">The sequence shown here is derived from an EMBL/GenBank/DDBJ whole genome shotgun (WGS) entry which is preliminary data.</text>
</comment>
<proteinExistence type="predicted"/>
<evidence type="ECO:0000256" key="1">
    <source>
        <dbReference type="SAM" id="MobiDB-lite"/>
    </source>
</evidence>
<gene>
    <name evidence="2" type="ORF">FSCOSCO3_A033982</name>
</gene>
<feature type="region of interest" description="Disordered" evidence="1">
    <location>
        <begin position="77"/>
        <end position="97"/>
    </location>
</feature>
<sequence>MQQPHYLPLLEEQPRYLPLLEEQWNSPVTSPCWRNDATAPLPPPAGGRMEQPRYLPPAEGTMEQPRYLPLLEEQWNSMAAPPPAGGTAPLPDNPNPS</sequence>
<evidence type="ECO:0000313" key="2">
    <source>
        <dbReference type="EMBL" id="CAK6984798.1"/>
    </source>
</evidence>
<protein>
    <submittedName>
        <fullName evidence="2">Uncharacterized protein</fullName>
    </submittedName>
</protein>
<dbReference type="EMBL" id="CAWUFR010002233">
    <property type="protein sequence ID" value="CAK6984798.1"/>
    <property type="molecule type" value="Genomic_DNA"/>
</dbReference>
<organism evidence="2 3">
    <name type="scientific">Scomber scombrus</name>
    <name type="common">Atlantic mackerel</name>
    <name type="synonym">Scomber vernalis</name>
    <dbReference type="NCBI Taxonomy" id="13677"/>
    <lineage>
        <taxon>Eukaryota</taxon>
        <taxon>Metazoa</taxon>
        <taxon>Chordata</taxon>
        <taxon>Craniata</taxon>
        <taxon>Vertebrata</taxon>
        <taxon>Euteleostomi</taxon>
        <taxon>Actinopterygii</taxon>
        <taxon>Neopterygii</taxon>
        <taxon>Teleostei</taxon>
        <taxon>Neoteleostei</taxon>
        <taxon>Acanthomorphata</taxon>
        <taxon>Pelagiaria</taxon>
        <taxon>Scombriformes</taxon>
        <taxon>Scombridae</taxon>
        <taxon>Scomber</taxon>
    </lineage>
</organism>
<keyword evidence="3" id="KW-1185">Reference proteome</keyword>
<dbReference type="Proteomes" id="UP001314229">
    <property type="component" value="Unassembled WGS sequence"/>
</dbReference>
<accession>A0AAV1QMP5</accession>